<dbReference type="EMBL" id="CP029553">
    <property type="protein sequence ID" value="AWN49969.1"/>
    <property type="molecule type" value="Genomic_DNA"/>
</dbReference>
<evidence type="ECO:0000313" key="1">
    <source>
        <dbReference type="EMBL" id="AWN49969.1"/>
    </source>
</evidence>
<dbReference type="Proteomes" id="UP000245444">
    <property type="component" value="Chromosome"/>
</dbReference>
<sequence length="113" mass="12334">MKTNAATLHRRERLRAEAEAQGQDALERALTLAFWDALERGPLPPMAALEAAARTVGTLYRQIASLHGPAPRCGCGWTPEPDEDLIRLEAMLAAALIERPRPMLADLPVQGRA</sequence>
<dbReference type="KEGG" id="mtea:DK419_10130"/>
<gene>
    <name evidence="1" type="ORF">DK419_10130</name>
</gene>
<evidence type="ECO:0000313" key="2">
    <source>
        <dbReference type="Proteomes" id="UP000245444"/>
    </source>
</evidence>
<proteinExistence type="predicted"/>
<reference evidence="1 2" key="1">
    <citation type="submission" date="2018-05" db="EMBL/GenBank/DDBJ databases">
        <title>Complete Genome Sequence of Methylobacterium sp. 17Sr1-28.</title>
        <authorList>
            <person name="Srinivasan S."/>
        </authorList>
    </citation>
    <scope>NUCLEOTIDE SEQUENCE [LARGE SCALE GENOMIC DNA]</scope>
    <source>
        <strain evidence="1 2">17Sr1-28</strain>
    </source>
</reference>
<organism evidence="1 2">
    <name type="scientific">Methylobacterium terrae</name>
    <dbReference type="NCBI Taxonomy" id="2202827"/>
    <lineage>
        <taxon>Bacteria</taxon>
        <taxon>Pseudomonadati</taxon>
        <taxon>Pseudomonadota</taxon>
        <taxon>Alphaproteobacteria</taxon>
        <taxon>Hyphomicrobiales</taxon>
        <taxon>Methylobacteriaceae</taxon>
        <taxon>Methylobacterium</taxon>
    </lineage>
</organism>
<name>A0A2U8WV82_9HYPH</name>
<accession>A0A2U8WV82</accession>
<dbReference type="OrthoDB" id="7907305at2"/>
<keyword evidence="2" id="KW-1185">Reference proteome</keyword>
<dbReference type="AlphaFoldDB" id="A0A2U8WV82"/>
<protein>
    <submittedName>
        <fullName evidence="1">Uncharacterized protein</fullName>
    </submittedName>
</protein>